<dbReference type="AlphaFoldDB" id="R7QEB8"/>
<reference evidence="2" key="1">
    <citation type="journal article" date="2013" name="Proc. Natl. Acad. Sci. U.S.A.">
        <title>Genome structure and metabolic features in the red seaweed Chondrus crispus shed light on evolution of the Archaeplastida.</title>
        <authorList>
            <person name="Collen J."/>
            <person name="Porcel B."/>
            <person name="Carre W."/>
            <person name="Ball S.G."/>
            <person name="Chaparro C."/>
            <person name="Tonon T."/>
            <person name="Barbeyron T."/>
            <person name="Michel G."/>
            <person name="Noel B."/>
            <person name="Valentin K."/>
            <person name="Elias M."/>
            <person name="Artiguenave F."/>
            <person name="Arun A."/>
            <person name="Aury J.M."/>
            <person name="Barbosa-Neto J.F."/>
            <person name="Bothwell J.H."/>
            <person name="Bouget F.Y."/>
            <person name="Brillet L."/>
            <person name="Cabello-Hurtado F."/>
            <person name="Capella-Gutierrez S."/>
            <person name="Charrier B."/>
            <person name="Cladiere L."/>
            <person name="Cock J.M."/>
            <person name="Coelho S.M."/>
            <person name="Colleoni C."/>
            <person name="Czjzek M."/>
            <person name="Da Silva C."/>
            <person name="Delage L."/>
            <person name="Denoeud F."/>
            <person name="Deschamps P."/>
            <person name="Dittami S.M."/>
            <person name="Gabaldon T."/>
            <person name="Gachon C.M."/>
            <person name="Groisillier A."/>
            <person name="Herve C."/>
            <person name="Jabbari K."/>
            <person name="Katinka M."/>
            <person name="Kloareg B."/>
            <person name="Kowalczyk N."/>
            <person name="Labadie K."/>
            <person name="Leblanc C."/>
            <person name="Lopez P.J."/>
            <person name="McLachlan D.H."/>
            <person name="Meslet-Cladiere L."/>
            <person name="Moustafa A."/>
            <person name="Nehr Z."/>
            <person name="Nyvall Collen P."/>
            <person name="Panaud O."/>
            <person name="Partensky F."/>
            <person name="Poulain J."/>
            <person name="Rensing S.A."/>
            <person name="Rousvoal S."/>
            <person name="Samson G."/>
            <person name="Symeonidi A."/>
            <person name="Weissenbach J."/>
            <person name="Zambounis A."/>
            <person name="Wincker P."/>
            <person name="Boyen C."/>
        </authorList>
    </citation>
    <scope>NUCLEOTIDE SEQUENCE [LARGE SCALE GENOMIC DNA]</scope>
    <source>
        <strain evidence="2">cv. Stackhouse</strain>
    </source>
</reference>
<evidence type="ECO:0000313" key="1">
    <source>
        <dbReference type="EMBL" id="CDF35775.1"/>
    </source>
</evidence>
<sequence>MYTCSRCTGTARHITSLPLTLCIDGRRRRAQSDIQSSSRCDSASLSFHSAAYGDFNV</sequence>
<evidence type="ECO:0000313" key="2">
    <source>
        <dbReference type="Proteomes" id="UP000012073"/>
    </source>
</evidence>
<dbReference type="EMBL" id="HG001746">
    <property type="protein sequence ID" value="CDF35775.1"/>
    <property type="molecule type" value="Genomic_DNA"/>
</dbReference>
<accession>R7QEB8</accession>
<organism evidence="1 2">
    <name type="scientific">Chondrus crispus</name>
    <name type="common">Carrageen Irish moss</name>
    <name type="synonym">Polymorpha crispa</name>
    <dbReference type="NCBI Taxonomy" id="2769"/>
    <lineage>
        <taxon>Eukaryota</taxon>
        <taxon>Rhodophyta</taxon>
        <taxon>Florideophyceae</taxon>
        <taxon>Rhodymeniophycidae</taxon>
        <taxon>Gigartinales</taxon>
        <taxon>Gigartinaceae</taxon>
        <taxon>Chondrus</taxon>
    </lineage>
</organism>
<protein>
    <submittedName>
        <fullName evidence="1">Uncharacterized protein</fullName>
    </submittedName>
</protein>
<proteinExistence type="predicted"/>
<name>R7QEB8_CHOCR</name>
<dbReference type="Proteomes" id="UP000012073">
    <property type="component" value="Unassembled WGS sequence"/>
</dbReference>
<gene>
    <name evidence="1" type="ORF">CHC_T00004244001</name>
</gene>
<dbReference type="KEGG" id="ccp:CHC_T00004244001"/>
<dbReference type="Gramene" id="CDF35775">
    <property type="protein sequence ID" value="CDF35775"/>
    <property type="gene ID" value="CHC_T00004244001"/>
</dbReference>
<dbReference type="RefSeq" id="XP_005715594.1">
    <property type="nucleotide sequence ID" value="XM_005715537.1"/>
</dbReference>
<dbReference type="GeneID" id="17323308"/>
<keyword evidence="2" id="KW-1185">Reference proteome</keyword>